<reference evidence="3 4" key="1">
    <citation type="journal article" date="2014" name="Genome Announc.">
        <title>Draft genome sequence of Sclerotinia borealis, a psychrophilic plant pathogenic fungus.</title>
        <authorList>
            <person name="Mardanov A.V."/>
            <person name="Beletsky A.V."/>
            <person name="Kadnikov V.V."/>
            <person name="Ignatov A.N."/>
            <person name="Ravin N.V."/>
        </authorList>
    </citation>
    <scope>NUCLEOTIDE SEQUENCE [LARGE SCALE GENOMIC DNA]</scope>
    <source>
        <strain evidence="4">F-4157</strain>
    </source>
</reference>
<evidence type="ECO:0000313" key="4">
    <source>
        <dbReference type="Proteomes" id="UP000019487"/>
    </source>
</evidence>
<feature type="compositionally biased region" description="Acidic residues" evidence="1">
    <location>
        <begin position="277"/>
        <end position="286"/>
    </location>
</feature>
<feature type="domain" description="YAG7-like dimerisation" evidence="2">
    <location>
        <begin position="179"/>
        <end position="262"/>
    </location>
</feature>
<dbReference type="AlphaFoldDB" id="W9CEV6"/>
<gene>
    <name evidence="3" type="ORF">SBOR_5250</name>
</gene>
<keyword evidence="4" id="KW-1185">Reference proteome</keyword>
<feature type="region of interest" description="Disordered" evidence="1">
    <location>
        <begin position="1"/>
        <end position="61"/>
    </location>
</feature>
<feature type="compositionally biased region" description="Polar residues" evidence="1">
    <location>
        <begin position="396"/>
        <end position="406"/>
    </location>
</feature>
<comment type="caution">
    <text evidence="3">The sequence shown here is derived from an EMBL/GenBank/DDBJ whole genome shotgun (WGS) entry which is preliminary data.</text>
</comment>
<sequence length="459" mass="49214">MAATATQNPVPKPESKSAKKKKAKTEALDVQKPAAPLAASEKASSHSTEESSNSDGSYESPYIKELYKNIRNVNKKITNASKVDNVLAENPGKSLDELVATRKINADQKAQILKKPSLQASLTQLEEQIAQYKKFDQEYKTKIQVEKADFERTFNERASGELKEKVNAAKYSVTKEKAEEQEGNLLLITKFLCLAALRRSPENDPDLDENKGIEGLLTQVYSGDEAAVAAMTKIIQGSEEVCYSVNGEELTTTFADIKAIALALPTTSVAAESTEPAAEETTESEVAEYPVQSDPTIANAGLTEIDDPVTSALTNGQQEPSFEEAQAIPPNSAFGEGGNAAAEANWDNNNNELSTSQEWVEVPREAAETDTGVTATPAAAVNTQSWADEQPDSPESKSPTPASNNDGFHEVSRNRGRGDHRGRGGGRGRGNGGFRGDGYRGRGRGGPRGAPRAPRGDLS</sequence>
<dbReference type="STRING" id="1432307.W9CEV6"/>
<dbReference type="Proteomes" id="UP000019487">
    <property type="component" value="Unassembled WGS sequence"/>
</dbReference>
<protein>
    <recommendedName>
        <fullName evidence="2">YAG7-like dimerisation domain-containing protein</fullName>
    </recommendedName>
</protein>
<feature type="region of interest" description="Disordered" evidence="1">
    <location>
        <begin position="271"/>
        <end position="294"/>
    </location>
</feature>
<dbReference type="OrthoDB" id="5399559at2759"/>
<feature type="region of interest" description="Disordered" evidence="1">
    <location>
        <begin position="328"/>
        <end position="459"/>
    </location>
</feature>
<dbReference type="EMBL" id="AYSA01000249">
    <property type="protein sequence ID" value="ESZ94386.1"/>
    <property type="molecule type" value="Genomic_DNA"/>
</dbReference>
<feature type="compositionally biased region" description="Basic and acidic residues" evidence="1">
    <location>
        <begin position="407"/>
        <end position="422"/>
    </location>
</feature>
<proteinExistence type="predicted"/>
<accession>W9CEV6</accession>
<evidence type="ECO:0000259" key="2">
    <source>
        <dbReference type="Pfam" id="PF26434"/>
    </source>
</evidence>
<feature type="compositionally biased region" description="Gly residues" evidence="1">
    <location>
        <begin position="427"/>
        <end position="436"/>
    </location>
</feature>
<evidence type="ECO:0000313" key="3">
    <source>
        <dbReference type="EMBL" id="ESZ94386.1"/>
    </source>
</evidence>
<name>W9CEV6_SCLBF</name>
<dbReference type="InterPro" id="IPR058602">
    <property type="entry name" value="YAG7_dimerisation_dom"/>
</dbReference>
<evidence type="ECO:0000256" key="1">
    <source>
        <dbReference type="SAM" id="MobiDB-lite"/>
    </source>
</evidence>
<dbReference type="Pfam" id="PF26434">
    <property type="entry name" value="YAG7_C"/>
    <property type="match status" value="1"/>
</dbReference>
<feature type="compositionally biased region" description="Low complexity" evidence="1">
    <location>
        <begin position="331"/>
        <end position="352"/>
    </location>
</feature>
<dbReference type="HOGENOM" id="CLU_031644_0_0_1"/>
<organism evidence="3 4">
    <name type="scientific">Sclerotinia borealis (strain F-4128)</name>
    <dbReference type="NCBI Taxonomy" id="1432307"/>
    <lineage>
        <taxon>Eukaryota</taxon>
        <taxon>Fungi</taxon>
        <taxon>Dikarya</taxon>
        <taxon>Ascomycota</taxon>
        <taxon>Pezizomycotina</taxon>
        <taxon>Leotiomycetes</taxon>
        <taxon>Helotiales</taxon>
        <taxon>Sclerotiniaceae</taxon>
        <taxon>Sclerotinia</taxon>
    </lineage>
</organism>